<reference evidence="2 3" key="1">
    <citation type="submission" date="2019-08" db="EMBL/GenBank/DDBJ databases">
        <title>Deep-cultivation of Planctomycetes and their phenomic and genomic characterization uncovers novel biology.</title>
        <authorList>
            <person name="Wiegand S."/>
            <person name="Jogler M."/>
            <person name="Boedeker C."/>
            <person name="Pinto D."/>
            <person name="Vollmers J."/>
            <person name="Rivas-Marin E."/>
            <person name="Kohn T."/>
            <person name="Peeters S.H."/>
            <person name="Heuer A."/>
            <person name="Rast P."/>
            <person name="Oberbeckmann S."/>
            <person name="Bunk B."/>
            <person name="Jeske O."/>
            <person name="Meyerdierks A."/>
            <person name="Storesund J.E."/>
            <person name="Kallscheuer N."/>
            <person name="Luecker S."/>
            <person name="Lage O.M."/>
            <person name="Pohl T."/>
            <person name="Merkel B.J."/>
            <person name="Hornburger P."/>
            <person name="Mueller R.-W."/>
            <person name="Bruemmer F."/>
            <person name="Labrenz M."/>
            <person name="Spormann A.M."/>
            <person name="Op den Camp H."/>
            <person name="Overmann J."/>
            <person name="Amann R."/>
            <person name="Jetten M.S.M."/>
            <person name="Mascher T."/>
            <person name="Medema M.H."/>
            <person name="Devos D.P."/>
            <person name="Kaster A.-K."/>
            <person name="Ovreas L."/>
            <person name="Rohde M."/>
            <person name="Galperin M.Y."/>
            <person name="Jogler C."/>
        </authorList>
    </citation>
    <scope>NUCLEOTIDE SEQUENCE [LARGE SCALE GENOMIC DNA]</scope>
    <source>
        <strain evidence="2 3">OJF2</strain>
    </source>
</reference>
<dbReference type="InterPro" id="IPR043129">
    <property type="entry name" value="ATPase_NBD"/>
</dbReference>
<evidence type="ECO:0000313" key="2">
    <source>
        <dbReference type="EMBL" id="QEH32064.1"/>
    </source>
</evidence>
<dbReference type="Proteomes" id="UP000324233">
    <property type="component" value="Chromosome"/>
</dbReference>
<organism evidence="2 3">
    <name type="scientific">Aquisphaera giovannonii</name>
    <dbReference type="NCBI Taxonomy" id="406548"/>
    <lineage>
        <taxon>Bacteria</taxon>
        <taxon>Pseudomonadati</taxon>
        <taxon>Planctomycetota</taxon>
        <taxon>Planctomycetia</taxon>
        <taxon>Isosphaerales</taxon>
        <taxon>Isosphaeraceae</taxon>
        <taxon>Aquisphaera</taxon>
    </lineage>
</organism>
<dbReference type="SUPFAM" id="SSF53067">
    <property type="entry name" value="Actin-like ATPase domain"/>
    <property type="match status" value="1"/>
</dbReference>
<dbReference type="KEGG" id="agv:OJF2_05330"/>
<evidence type="ECO:0000256" key="1">
    <source>
        <dbReference type="SAM" id="MobiDB-lite"/>
    </source>
</evidence>
<dbReference type="InterPro" id="IPR009216">
    <property type="entry name" value="Virulence_factor_SrfB"/>
</dbReference>
<dbReference type="RefSeq" id="WP_148590971.1">
    <property type="nucleotide sequence ID" value="NZ_CP042997.1"/>
</dbReference>
<name>A0A5B9VVG7_9BACT</name>
<dbReference type="EMBL" id="CP042997">
    <property type="protein sequence ID" value="QEH32064.1"/>
    <property type="molecule type" value="Genomic_DNA"/>
</dbReference>
<evidence type="ECO:0000313" key="3">
    <source>
        <dbReference type="Proteomes" id="UP000324233"/>
    </source>
</evidence>
<feature type="compositionally biased region" description="Low complexity" evidence="1">
    <location>
        <begin position="461"/>
        <end position="475"/>
    </location>
</feature>
<gene>
    <name evidence="2" type="ORF">OJF2_05330</name>
</gene>
<keyword evidence="3" id="KW-1185">Reference proteome</keyword>
<dbReference type="Pfam" id="PF07520">
    <property type="entry name" value="SrfB"/>
    <property type="match status" value="2"/>
</dbReference>
<dbReference type="AlphaFoldDB" id="A0A5B9VVG7"/>
<protein>
    <submittedName>
        <fullName evidence="2">Virulence factor SrfB</fullName>
    </submittedName>
</protein>
<accession>A0A5B9VVG7</accession>
<proteinExistence type="predicted"/>
<sequence length="905" mass="99534">MDEIFANSRIQTLAVPLPPQARFGPERVGRGWQRCVCRPEGVAVRYPYIQWQVIQGTKPRLFLAVDTSCGDREVGFFCDREGLVGDFAVRLAGLLGLDGRPLEIPPVAFVIRPPVGGDPRDVHLVVDLGNSRTGALILEMSGETAPVPQMVPLRLANRWQLDGWQAGDDGGDAPSEHWFSARTLWCTTPHLPPEPSTRTVYREVRRAGLLHERVQTLGEKVSVTPDLFRDISMARMGTEADLIGGAIRLDGDERTGLSSPKRYLWADDESWLEGANWFMADPSDRHGGDAHAARLQGPLLRYIPEDDPDVLIEGSDLAREPLASEAPARPRHAPRILMVAAIYELLCQAFSYIHSRPYRRRIGGASRPRRLRSLSLSYPSGIMAQERDRLRRQAEKAALIFHATLGSQQEAPPMVSLGIDEASAVHLTYIWSELRMLGQDSRLWFRLVGRERAAESPPGPEAAAVAPDASPADPGSPRPRRARPPREAAGEPGHDLRIACIDIGGGTSDLMIARYTCQQGIEDSIRGEILHRDGISVAGDQLVKRLLERVVVPAFAEAIGLDDATCQLLFGPEIPRNRELRPQRVQWVNRLFVPLAQAYLDAAVSGSAAEISHTDPSLVPEDVLASLGAVLDRIKGAGYCDLREGLGLRLDRALLDDVVHEVFHDLLLDLCGRIVAHDVDVVLLAGQPTKLAVVQDLLRLLLPLPPSRVIPMYRHYAGNWYPYQDAAGRNPGLIIDPKSAVVVGASIHFLAHHGLLPQFRFAMTDTSRANAFHWGVMTGAVSGIPDDRLLFRPRSPSVHEFVTSSRRVLIGRRLSESERAEASPAYLLKVDTGDRLGRTEIKVRIRRASDPGTGEEILELESVEGEVAGEPAVAGGNVTFTWRTLADEHFFLDSGGLDNIEPLAR</sequence>
<dbReference type="OrthoDB" id="5437169at2"/>
<feature type="region of interest" description="Disordered" evidence="1">
    <location>
        <begin position="454"/>
        <end position="492"/>
    </location>
</feature>